<protein>
    <submittedName>
        <fullName evidence="1">PVL ORF-50-like family</fullName>
    </submittedName>
</protein>
<sequence>MLVVIGQDESRILPSGQHKTYWKCECDCGNDCSVSATNLQSGHTVSCGCWQKMTRLGHIKDLTGQKFGRLLVVERAKDKYYNGVRCTTWVCKCDCGNTTIVSTSSLTTGNTTSCGCYALESRSVRHKTHGMSKSRLYNIWNGILTRCYNEHSAKYKNYGARGITVCDEWHKFENFYEWAKETGYDENAKYGECTIEREDVNGNYCPTNCKWATSKEQANNTTTNRLIAWNNETKTASQWEEIVGIKASIIRDRLQNGWSAEKALTTPPRCRNK</sequence>
<accession>A0A8S5LL64</accession>
<proteinExistence type="predicted"/>
<name>A0A8S5LL64_9CAUD</name>
<dbReference type="EMBL" id="BK015870">
    <property type="protein sequence ID" value="DAD70813.1"/>
    <property type="molecule type" value="Genomic_DNA"/>
</dbReference>
<organism evidence="1">
    <name type="scientific">Siphoviridae sp. ctKcB20</name>
    <dbReference type="NCBI Taxonomy" id="2827568"/>
    <lineage>
        <taxon>Viruses</taxon>
        <taxon>Duplodnaviria</taxon>
        <taxon>Heunggongvirae</taxon>
        <taxon>Uroviricota</taxon>
        <taxon>Caudoviricetes</taxon>
    </lineage>
</organism>
<reference evidence="1" key="1">
    <citation type="journal article" date="2021" name="Proc. Natl. Acad. Sci. U.S.A.">
        <title>A Catalog of Tens of Thousands of Viruses from Human Metagenomes Reveals Hidden Associations with Chronic Diseases.</title>
        <authorList>
            <person name="Tisza M.J."/>
            <person name="Buck C.B."/>
        </authorList>
    </citation>
    <scope>NUCLEOTIDE SEQUENCE</scope>
    <source>
        <strain evidence="1">CtKcB20</strain>
    </source>
</reference>
<evidence type="ECO:0000313" key="1">
    <source>
        <dbReference type="EMBL" id="DAD70813.1"/>
    </source>
</evidence>